<proteinExistence type="predicted"/>
<dbReference type="AlphaFoldDB" id="A0A2A6CT04"/>
<dbReference type="InterPro" id="IPR008962">
    <property type="entry name" value="PapD-like_sf"/>
</dbReference>
<reference evidence="1" key="2">
    <citation type="submission" date="2022-06" db="UniProtKB">
        <authorList>
            <consortium name="EnsemblMetazoa"/>
        </authorList>
    </citation>
    <scope>IDENTIFICATION</scope>
    <source>
        <strain evidence="1">PS312</strain>
    </source>
</reference>
<keyword evidence="2" id="KW-1185">Reference proteome</keyword>
<accession>A0A2A6CT04</accession>
<evidence type="ECO:0000313" key="2">
    <source>
        <dbReference type="Proteomes" id="UP000005239"/>
    </source>
</evidence>
<name>A0A2A6CT04_PRIPA</name>
<dbReference type="EnsemblMetazoa" id="PPA31816.1">
    <property type="protein sequence ID" value="PPA31816.1"/>
    <property type="gene ID" value="WBGene00204680"/>
</dbReference>
<sequence length="118" mass="13147">MRCTSTRVFRTIPANGFIRAGESLVVHLWFMNERFITSTRHYFSVHIIFNEVAVAPLDVFSGNTVRPDGVKRLQVTFTMAPLPDPWVQPAVPPAPIIVVAPPLIPLADDPEEENSGDH</sequence>
<dbReference type="OrthoDB" id="5915816at2759"/>
<gene>
    <name evidence="1" type="primary">WBGene00204680</name>
</gene>
<protein>
    <submittedName>
        <fullName evidence="1">Uncharacterized protein</fullName>
    </submittedName>
</protein>
<dbReference type="Proteomes" id="UP000005239">
    <property type="component" value="Unassembled WGS sequence"/>
</dbReference>
<organism evidence="1 2">
    <name type="scientific">Pristionchus pacificus</name>
    <name type="common">Parasitic nematode worm</name>
    <dbReference type="NCBI Taxonomy" id="54126"/>
    <lineage>
        <taxon>Eukaryota</taxon>
        <taxon>Metazoa</taxon>
        <taxon>Ecdysozoa</taxon>
        <taxon>Nematoda</taxon>
        <taxon>Chromadorea</taxon>
        <taxon>Rhabditida</taxon>
        <taxon>Rhabditina</taxon>
        <taxon>Diplogasteromorpha</taxon>
        <taxon>Diplogasteroidea</taxon>
        <taxon>Neodiplogasteridae</taxon>
        <taxon>Pristionchus</taxon>
    </lineage>
</organism>
<evidence type="ECO:0000313" key="1">
    <source>
        <dbReference type="EnsemblMetazoa" id="PPA31816.1"/>
    </source>
</evidence>
<accession>A0A8R1UIE5</accession>
<reference evidence="2" key="1">
    <citation type="journal article" date="2008" name="Nat. Genet.">
        <title>The Pristionchus pacificus genome provides a unique perspective on nematode lifestyle and parasitism.</title>
        <authorList>
            <person name="Dieterich C."/>
            <person name="Clifton S.W."/>
            <person name="Schuster L.N."/>
            <person name="Chinwalla A."/>
            <person name="Delehaunty K."/>
            <person name="Dinkelacker I."/>
            <person name="Fulton L."/>
            <person name="Fulton R."/>
            <person name="Godfrey J."/>
            <person name="Minx P."/>
            <person name="Mitreva M."/>
            <person name="Roeseler W."/>
            <person name="Tian H."/>
            <person name="Witte H."/>
            <person name="Yang S.P."/>
            <person name="Wilson R.K."/>
            <person name="Sommer R.J."/>
        </authorList>
    </citation>
    <scope>NUCLEOTIDE SEQUENCE [LARGE SCALE GENOMIC DNA]</scope>
    <source>
        <strain evidence="2">PS312</strain>
    </source>
</reference>
<dbReference type="SUPFAM" id="SSF49354">
    <property type="entry name" value="PapD-like"/>
    <property type="match status" value="1"/>
</dbReference>